<comment type="caution">
    <text evidence="2">The sequence shown here is derived from an EMBL/GenBank/DDBJ whole genome shotgun (WGS) entry which is preliminary data.</text>
</comment>
<gene>
    <name evidence="2" type="ORF">HID58_067062</name>
</gene>
<evidence type="ECO:0000256" key="1">
    <source>
        <dbReference type="SAM" id="Coils"/>
    </source>
</evidence>
<dbReference type="PANTHER" id="PTHR46405:SF3">
    <property type="entry name" value="RING_U-BOX SUPERFAMILY PROTEIN"/>
    <property type="match status" value="1"/>
</dbReference>
<keyword evidence="1" id="KW-0175">Coiled coil</keyword>
<organism evidence="2 3">
    <name type="scientific">Brassica napus</name>
    <name type="common">Rape</name>
    <dbReference type="NCBI Taxonomy" id="3708"/>
    <lineage>
        <taxon>Eukaryota</taxon>
        <taxon>Viridiplantae</taxon>
        <taxon>Streptophyta</taxon>
        <taxon>Embryophyta</taxon>
        <taxon>Tracheophyta</taxon>
        <taxon>Spermatophyta</taxon>
        <taxon>Magnoliopsida</taxon>
        <taxon>eudicotyledons</taxon>
        <taxon>Gunneridae</taxon>
        <taxon>Pentapetalae</taxon>
        <taxon>rosids</taxon>
        <taxon>malvids</taxon>
        <taxon>Brassicales</taxon>
        <taxon>Brassicaceae</taxon>
        <taxon>Brassiceae</taxon>
        <taxon>Brassica</taxon>
    </lineage>
</organism>
<reference evidence="2 3" key="1">
    <citation type="submission" date="2021-05" db="EMBL/GenBank/DDBJ databases">
        <title>Genome Assembly of Synthetic Allotetraploid Brassica napus Reveals Homoeologous Exchanges between Subgenomes.</title>
        <authorList>
            <person name="Davis J.T."/>
        </authorList>
    </citation>
    <scope>NUCLEOTIDE SEQUENCE [LARGE SCALE GENOMIC DNA]</scope>
    <source>
        <strain evidence="3">cv. Da-Ae</strain>
        <tissue evidence="2">Seedling</tissue>
    </source>
</reference>
<dbReference type="InterPro" id="IPR046934">
    <property type="entry name" value="PIR2-like"/>
</dbReference>
<dbReference type="PANTHER" id="PTHR46405">
    <property type="entry name" value="OS05G0141500 PROTEIN"/>
    <property type="match status" value="1"/>
</dbReference>
<evidence type="ECO:0000313" key="2">
    <source>
        <dbReference type="EMBL" id="KAH0879668.1"/>
    </source>
</evidence>
<accession>A0ABQ7ZHU5</accession>
<dbReference type="Proteomes" id="UP000824890">
    <property type="component" value="Unassembled WGS sequence"/>
</dbReference>
<keyword evidence="3" id="KW-1185">Reference proteome</keyword>
<protein>
    <submittedName>
        <fullName evidence="2">Uncharacterized protein</fullName>
    </submittedName>
</protein>
<proteinExistence type="predicted"/>
<evidence type="ECO:0000313" key="3">
    <source>
        <dbReference type="Proteomes" id="UP000824890"/>
    </source>
</evidence>
<name>A0ABQ7ZHU5_BRANA</name>
<feature type="coiled-coil region" evidence="1">
    <location>
        <begin position="276"/>
        <end position="345"/>
    </location>
</feature>
<dbReference type="EMBL" id="JAGKQM010000015">
    <property type="protein sequence ID" value="KAH0879668.1"/>
    <property type="molecule type" value="Genomic_DNA"/>
</dbReference>
<sequence>MKIYTLELQAIVFTNVGHYYGDSDVLSNILNNPLSYLNVRISLRLLQQVKPTLSKCVAMMSELHGGIRLNVVGVGSSTSSIDLAGFMAPALCRLDSMEVGILGMVEQDLGRRFKLSPSMKSLLKRNLFLLGFVKQIVSETGGDSVSVEACEQPRISGGREESVSSVLEKFRDLNLDDTMESVGGDDKDGLILTLVQQVKDLEKKLKERKDWAQKKAMQVSQKVSDELAVGKLDVDEQTVKRLSEIENDLRKATCLKLSASKSLEDSKKQKECLKKLLAWEKQKLKLQDEIIAEKEKTKALYYALTQITQDEKEIEEKRGQEQKAKEQALALVEEEQRSKEAAEAHNNGGNKVTCPCRRALVQKRIRIFGATS</sequence>